<comment type="caution">
    <text evidence="1">The sequence shown here is derived from an EMBL/GenBank/DDBJ whole genome shotgun (WGS) entry which is preliminary data.</text>
</comment>
<dbReference type="PANTHER" id="PTHR33099:SF7">
    <property type="entry name" value="MYND-TYPE DOMAIN-CONTAINING PROTEIN"/>
    <property type="match status" value="1"/>
</dbReference>
<reference evidence="1 2" key="1">
    <citation type="submission" date="2016-03" db="EMBL/GenBank/DDBJ databases">
        <title>Whole genome sequencing of Grifola frondosa 9006-11.</title>
        <authorList>
            <person name="Min B."/>
            <person name="Park H."/>
            <person name="Kim J.-G."/>
            <person name="Cho H."/>
            <person name="Oh Y.-L."/>
            <person name="Kong W.-S."/>
            <person name="Choi I.-G."/>
        </authorList>
    </citation>
    <scope>NUCLEOTIDE SEQUENCE [LARGE SCALE GENOMIC DNA]</scope>
    <source>
        <strain evidence="1 2">9006-11</strain>
    </source>
</reference>
<gene>
    <name evidence="1" type="ORF">A0H81_08862</name>
</gene>
<dbReference type="AlphaFoldDB" id="A0A1C7M4B4"/>
<evidence type="ECO:0008006" key="3">
    <source>
        <dbReference type="Google" id="ProtNLM"/>
    </source>
</evidence>
<protein>
    <recommendedName>
        <fullName evidence="3">Prolyl 4-hydroxylase alpha subunit Fe(2+) 2OG dioxygenase domain-containing protein</fullName>
    </recommendedName>
</protein>
<dbReference type="PANTHER" id="PTHR33099">
    <property type="entry name" value="FE2OG DIOXYGENASE DOMAIN-CONTAINING PROTEIN"/>
    <property type="match status" value="1"/>
</dbReference>
<dbReference type="OrthoDB" id="27483at2759"/>
<accession>A0A1C7M4B4</accession>
<sequence length="271" mass="31039">MDRKDVLDETYRKAGKLDAAHFAIQFDLERSGLAGGGHTGLLEGHDEKKAISAELYKLNVYGKDSFFKAHKDTPLADYVREPRIAYIAFYSDVEHEVALVTSGYRVTITYNLYFAESPSPNEVAAHPLSTNETELKAVFQSLLVSYSLPSTWKEGAPDVLKDLARCLKGGDAVLMKVCRELGLDASLQMTFEDEFELLVVMCDQAVNFDEVYMDDCISDFLRLYHNGKIVSYLKDRYHYYDKREKPKLDLEVHWVTKRTDFNRVHHLCCIR</sequence>
<proteinExistence type="predicted"/>
<organism evidence="1 2">
    <name type="scientific">Grifola frondosa</name>
    <name type="common">Maitake</name>
    <name type="synonym">Polyporus frondosus</name>
    <dbReference type="NCBI Taxonomy" id="5627"/>
    <lineage>
        <taxon>Eukaryota</taxon>
        <taxon>Fungi</taxon>
        <taxon>Dikarya</taxon>
        <taxon>Basidiomycota</taxon>
        <taxon>Agaricomycotina</taxon>
        <taxon>Agaricomycetes</taxon>
        <taxon>Polyporales</taxon>
        <taxon>Grifolaceae</taxon>
        <taxon>Grifola</taxon>
    </lineage>
</organism>
<name>A0A1C7M4B4_GRIFR</name>
<evidence type="ECO:0000313" key="2">
    <source>
        <dbReference type="Proteomes" id="UP000092993"/>
    </source>
</evidence>
<dbReference type="Proteomes" id="UP000092993">
    <property type="component" value="Unassembled WGS sequence"/>
</dbReference>
<dbReference type="EMBL" id="LUGG01000011">
    <property type="protein sequence ID" value="OBZ71337.1"/>
    <property type="molecule type" value="Genomic_DNA"/>
</dbReference>
<keyword evidence="2" id="KW-1185">Reference proteome</keyword>
<evidence type="ECO:0000313" key="1">
    <source>
        <dbReference type="EMBL" id="OBZ71337.1"/>
    </source>
</evidence>